<feature type="domain" description="F-box protein AT5G49610-like beta-propeller" evidence="1">
    <location>
        <begin position="1"/>
        <end position="244"/>
    </location>
</feature>
<dbReference type="AlphaFoldDB" id="A0A0A8Y532"/>
<dbReference type="PANTHER" id="PTHR33207">
    <property type="entry name" value="F-BOX DOMAIN CONTAINING PROTEIN-RELATED"/>
    <property type="match status" value="1"/>
</dbReference>
<dbReference type="Pfam" id="PF23635">
    <property type="entry name" value="Beta-prop_AT5G49610-like"/>
    <property type="match status" value="1"/>
</dbReference>
<reference evidence="2" key="1">
    <citation type="submission" date="2014-09" db="EMBL/GenBank/DDBJ databases">
        <authorList>
            <person name="Magalhaes I.L.F."/>
            <person name="Oliveira U."/>
            <person name="Santos F.R."/>
            <person name="Vidigal T.H.D.A."/>
            <person name="Brescovit A.D."/>
            <person name="Santos A.J."/>
        </authorList>
    </citation>
    <scope>NUCLEOTIDE SEQUENCE</scope>
    <source>
        <tissue evidence="2">Shoot tissue taken approximately 20 cm above the soil surface</tissue>
    </source>
</reference>
<proteinExistence type="predicted"/>
<name>A0A0A8Y532_ARUDO</name>
<dbReference type="EMBL" id="GBRH01277982">
    <property type="protein sequence ID" value="JAD19913.1"/>
    <property type="molecule type" value="Transcribed_RNA"/>
</dbReference>
<evidence type="ECO:0000313" key="2">
    <source>
        <dbReference type="EMBL" id="JAD19913.1"/>
    </source>
</evidence>
<evidence type="ECO:0000259" key="1">
    <source>
        <dbReference type="Pfam" id="PF23635"/>
    </source>
</evidence>
<sequence>MAIVPPPPMYRKDDSLASFGQLLSKEGGDGPSYFWFSFEYNQQDEATAYVYILQDDIWRMQAFATTQLDDMKLPFGTSKMVLVDDRIYMAATVSSIHVLDLTSSSFFTIELPDGVAFNNGDIMLSWAKGSGIYLVHLKELRLCIWLCKEDISSAGDWLLFDTICLRDMFANLTESHCTIEDGHTTVVTINEVGDNAEFMFLTLGEYLVYMDVKSRAVHKVYEVKEMASCRARVCPFMMIWPPIFSVLKN</sequence>
<protein>
    <recommendedName>
        <fullName evidence="1">F-box protein AT5G49610-like beta-propeller domain-containing protein</fullName>
    </recommendedName>
</protein>
<accession>A0A0A8Y532</accession>
<reference evidence="2" key="2">
    <citation type="journal article" date="2015" name="Data Brief">
        <title>Shoot transcriptome of the giant reed, Arundo donax.</title>
        <authorList>
            <person name="Barrero R.A."/>
            <person name="Guerrero F.D."/>
            <person name="Moolhuijzen P."/>
            <person name="Goolsby J.A."/>
            <person name="Tidwell J."/>
            <person name="Bellgard S.E."/>
            <person name="Bellgard M.I."/>
        </authorList>
    </citation>
    <scope>NUCLEOTIDE SEQUENCE</scope>
    <source>
        <tissue evidence="2">Shoot tissue taken approximately 20 cm above the soil surface</tissue>
    </source>
</reference>
<organism evidence="2">
    <name type="scientific">Arundo donax</name>
    <name type="common">Giant reed</name>
    <name type="synonym">Donax arundinaceus</name>
    <dbReference type="NCBI Taxonomy" id="35708"/>
    <lineage>
        <taxon>Eukaryota</taxon>
        <taxon>Viridiplantae</taxon>
        <taxon>Streptophyta</taxon>
        <taxon>Embryophyta</taxon>
        <taxon>Tracheophyta</taxon>
        <taxon>Spermatophyta</taxon>
        <taxon>Magnoliopsida</taxon>
        <taxon>Liliopsida</taxon>
        <taxon>Poales</taxon>
        <taxon>Poaceae</taxon>
        <taxon>PACMAD clade</taxon>
        <taxon>Arundinoideae</taxon>
        <taxon>Arundineae</taxon>
        <taxon>Arundo</taxon>
    </lineage>
</organism>
<dbReference type="InterPro" id="IPR056594">
    <property type="entry name" value="AT5G49610-like_b-prop"/>
</dbReference>